<organism evidence="2 3">
    <name type="scientific">Rhodoplanes serenus</name>
    <dbReference type="NCBI Taxonomy" id="200615"/>
    <lineage>
        <taxon>Bacteria</taxon>
        <taxon>Pseudomonadati</taxon>
        <taxon>Pseudomonadota</taxon>
        <taxon>Alphaproteobacteria</taxon>
        <taxon>Hyphomicrobiales</taxon>
        <taxon>Nitrobacteraceae</taxon>
        <taxon>Rhodoplanes</taxon>
    </lineage>
</organism>
<comment type="caution">
    <text evidence="2">The sequence shown here is derived from an EMBL/GenBank/DDBJ whole genome shotgun (WGS) entry which is preliminary data.</text>
</comment>
<evidence type="ECO:0000256" key="1">
    <source>
        <dbReference type="SAM" id="SignalP"/>
    </source>
</evidence>
<feature type="chain" id="PRO_5019480787" evidence="1">
    <location>
        <begin position="23"/>
        <end position="191"/>
    </location>
</feature>
<sequence length="191" mass="19915">MRGAALAFGVAVSLGVAMSAGAVTPAAADVVIGSDRGGMIGDYVARYQRVRQSGERVVIDGTCLSACTLVLGMVPRDRVCATRNAALGFHAAWNPDAAGNQVTSPVATRLLWSLYPAHVRQWIARNGGLTHRMLMMRGRALAAVVPPCDGAPQRAIVTARRAVAAPGQARAYRRAATAITVPIIADAAMAR</sequence>
<keyword evidence="3" id="KW-1185">Reference proteome</keyword>
<proteinExistence type="predicted"/>
<reference evidence="3" key="1">
    <citation type="submission" date="2018-10" db="EMBL/GenBank/DDBJ databases">
        <authorList>
            <person name="Peiro R."/>
            <person name="Begona"/>
            <person name="Cbmso G."/>
            <person name="Lopez M."/>
            <person name="Gonzalez S."/>
            <person name="Sacristan E."/>
            <person name="Castillo E."/>
        </authorList>
    </citation>
    <scope>NUCLEOTIDE SEQUENCE [LARGE SCALE GENOMIC DNA]</scope>
</reference>
<feature type="signal peptide" evidence="1">
    <location>
        <begin position="1"/>
        <end position="22"/>
    </location>
</feature>
<keyword evidence="1" id="KW-0732">Signal</keyword>
<evidence type="ECO:0000313" key="3">
    <source>
        <dbReference type="Proteomes" id="UP000289200"/>
    </source>
</evidence>
<name>A0A447CP08_9BRAD</name>
<evidence type="ECO:0000313" key="2">
    <source>
        <dbReference type="EMBL" id="VCU06912.1"/>
    </source>
</evidence>
<dbReference type="RefSeq" id="WP_244601400.1">
    <property type="nucleotide sequence ID" value="NZ_UWOC01000001.1"/>
</dbReference>
<accession>A0A447CP08</accession>
<dbReference type="Proteomes" id="UP000289200">
    <property type="component" value="Unassembled WGS sequence"/>
</dbReference>
<gene>
    <name evidence="2" type="ORF">RHODGE_RHODGE_00002</name>
</gene>
<protein>
    <submittedName>
        <fullName evidence="2">Uncharacterized protein</fullName>
    </submittedName>
</protein>
<dbReference type="AlphaFoldDB" id="A0A447CP08"/>
<dbReference type="EMBL" id="UWOC01000001">
    <property type="protein sequence ID" value="VCU06912.1"/>
    <property type="molecule type" value="Genomic_DNA"/>
</dbReference>